<organism evidence="7 8">
    <name type="scientific">Catenibacterium faecis</name>
    <dbReference type="NCBI Taxonomy" id="2764323"/>
    <lineage>
        <taxon>Bacteria</taxon>
        <taxon>Bacillati</taxon>
        <taxon>Bacillota</taxon>
        <taxon>Erysipelotrichia</taxon>
        <taxon>Erysipelotrichales</taxon>
        <taxon>Coprobacillaceae</taxon>
        <taxon>Catenibacterium</taxon>
    </lineage>
</organism>
<comment type="subunit">
    <text evidence="5">Monomer. Associates with the 50S ribosomal subunit.</text>
</comment>
<reference evidence="7 8" key="1">
    <citation type="submission" date="2020-08" db="EMBL/GenBank/DDBJ databases">
        <authorList>
            <person name="Liu C."/>
            <person name="Sun Q."/>
        </authorList>
    </citation>
    <scope>NUCLEOTIDE SEQUENCE [LARGE SCALE GENOMIC DNA]</scope>
    <source>
        <strain evidence="7 8">NSJ-22</strain>
    </source>
</reference>
<accession>A0ABR7K7V8</accession>
<dbReference type="PROSITE" id="PS51705">
    <property type="entry name" value="G_HFLX"/>
    <property type="match status" value="1"/>
</dbReference>
<dbReference type="NCBIfam" id="TIGR03156">
    <property type="entry name" value="GTP_HflX"/>
    <property type="match status" value="1"/>
</dbReference>
<dbReference type="PANTHER" id="PTHR10229:SF4">
    <property type="entry name" value="GTPASE HFLX"/>
    <property type="match status" value="1"/>
</dbReference>
<comment type="subcellular location">
    <subcellularLocation>
        <location evidence="5">Cytoplasm</location>
    </subcellularLocation>
    <text evidence="5">May associate with membranes.</text>
</comment>
<evidence type="ECO:0000256" key="5">
    <source>
        <dbReference type="HAMAP-Rule" id="MF_00900"/>
    </source>
</evidence>
<comment type="caution">
    <text evidence="7">The sequence shown here is derived from an EMBL/GenBank/DDBJ whole genome shotgun (WGS) entry which is preliminary data.</text>
</comment>
<evidence type="ECO:0000313" key="8">
    <source>
        <dbReference type="Proteomes" id="UP000603474"/>
    </source>
</evidence>
<dbReference type="InterPro" id="IPR025121">
    <property type="entry name" value="GTPase_HflX_N"/>
</dbReference>
<sequence>MNKAILVMTSDNPFYIDELKSLCIACDIEVEDVVIQKLEKINPATYIGKGKIEEIRLRLDGEMVIFDDELSPLQVKNLTDQLQTEVTDRTDLILRIFEQRAQTKEAKLQVEIARDQYLLPRLAGMQEHMSHQQGGSGFRGSGEKQIELDRRIISRKLSRSRKELAQIVKQRQTQRERRKRNNVPVIALVGYTNSGKSTLLNTLCQNKEKKVFEKDMLFATLQTSTRNIKIKNHTCLLTDTVGFIERLPHNLIQAFRSTLEEVKEADLLLHVVDSSFEDYQLQVDTTNKVLEELGVENTPMIYVYNKVDLNKYGYVHPVTPYVFISAKEKIGLDLLEDEISHILFKDYETFQLGIPYDKGEDFKYLYEHTYVEQVDYRDDYIYLQIEAKRQDIKDYLMYILLN</sequence>
<keyword evidence="3" id="KW-0460">Magnesium</keyword>
<dbReference type="EMBL" id="JACRWG010000001">
    <property type="protein sequence ID" value="MBC6008728.1"/>
    <property type="molecule type" value="Genomic_DNA"/>
</dbReference>
<dbReference type="PIRSF" id="PIRSF006809">
    <property type="entry name" value="GTP-binding_hflX_prd"/>
    <property type="match status" value="1"/>
</dbReference>
<evidence type="ECO:0000256" key="3">
    <source>
        <dbReference type="ARBA" id="ARBA00022842"/>
    </source>
</evidence>
<dbReference type="InterPro" id="IPR005225">
    <property type="entry name" value="Small_GTP-bd"/>
</dbReference>
<dbReference type="PANTHER" id="PTHR10229">
    <property type="entry name" value="GTP-BINDING PROTEIN HFLX"/>
    <property type="match status" value="1"/>
</dbReference>
<gene>
    <name evidence="5 7" type="primary">hflX</name>
    <name evidence="7" type="ORF">H8909_00410</name>
</gene>
<evidence type="ECO:0000313" key="7">
    <source>
        <dbReference type="EMBL" id="MBC6008728.1"/>
    </source>
</evidence>
<evidence type="ECO:0000256" key="1">
    <source>
        <dbReference type="ARBA" id="ARBA00022723"/>
    </source>
</evidence>
<dbReference type="Pfam" id="PF13167">
    <property type="entry name" value="GTP-bdg_N"/>
    <property type="match status" value="1"/>
</dbReference>
<dbReference type="SUPFAM" id="SSF52540">
    <property type="entry name" value="P-loop containing nucleoside triphosphate hydrolases"/>
    <property type="match status" value="1"/>
</dbReference>
<dbReference type="InterPro" id="IPR006073">
    <property type="entry name" value="GTP-bd"/>
</dbReference>
<protein>
    <recommendedName>
        <fullName evidence="5">GTPase HflX</fullName>
    </recommendedName>
    <alternativeName>
        <fullName evidence="5">GTP-binding protein HflX</fullName>
    </alternativeName>
</protein>
<dbReference type="InterPro" id="IPR016496">
    <property type="entry name" value="GTPase_HflX"/>
</dbReference>
<dbReference type="InterPro" id="IPR030394">
    <property type="entry name" value="G_HFLX_dom"/>
</dbReference>
<comment type="function">
    <text evidence="5">GTPase that associates with the 50S ribosomal subunit and may have a role during protein synthesis or ribosome biogenesis.</text>
</comment>
<dbReference type="Proteomes" id="UP000603474">
    <property type="component" value="Unassembled WGS sequence"/>
</dbReference>
<dbReference type="Gene3D" id="3.40.50.300">
    <property type="entry name" value="P-loop containing nucleotide triphosphate hydrolases"/>
    <property type="match status" value="1"/>
</dbReference>
<keyword evidence="2 5" id="KW-0547">Nucleotide-binding</keyword>
<name>A0ABR7K7V8_9FIRM</name>
<keyword evidence="8" id="KW-1185">Reference proteome</keyword>
<evidence type="ECO:0000256" key="4">
    <source>
        <dbReference type="ARBA" id="ARBA00023134"/>
    </source>
</evidence>
<dbReference type="RefSeq" id="WP_117458833.1">
    <property type="nucleotide sequence ID" value="NZ_JACRWG010000001.1"/>
</dbReference>
<dbReference type="PRINTS" id="PR00326">
    <property type="entry name" value="GTP1OBG"/>
</dbReference>
<evidence type="ECO:0000259" key="6">
    <source>
        <dbReference type="PROSITE" id="PS51705"/>
    </source>
</evidence>
<keyword evidence="1" id="KW-0479">Metal-binding</keyword>
<dbReference type="Gene3D" id="3.40.50.11060">
    <property type="entry name" value="GTPase HflX, N-terminal domain"/>
    <property type="match status" value="1"/>
</dbReference>
<dbReference type="Pfam" id="PF16360">
    <property type="entry name" value="GTP-bdg_M"/>
    <property type="match status" value="1"/>
</dbReference>
<proteinExistence type="inferred from homology"/>
<comment type="similarity">
    <text evidence="5">Belongs to the TRAFAC class OBG-HflX-like GTPase superfamily. HflX GTPase family.</text>
</comment>
<keyword evidence="4 5" id="KW-0342">GTP-binding</keyword>
<dbReference type="Pfam" id="PF01926">
    <property type="entry name" value="MMR_HSR1"/>
    <property type="match status" value="1"/>
</dbReference>
<dbReference type="HAMAP" id="MF_00900">
    <property type="entry name" value="GTPase_HflX"/>
    <property type="match status" value="1"/>
</dbReference>
<dbReference type="InterPro" id="IPR042108">
    <property type="entry name" value="GTPase_HflX_N_sf"/>
</dbReference>
<dbReference type="Gene3D" id="6.10.250.2860">
    <property type="match status" value="1"/>
</dbReference>
<evidence type="ECO:0000256" key="2">
    <source>
        <dbReference type="ARBA" id="ARBA00022741"/>
    </source>
</evidence>
<keyword evidence="5" id="KW-0963">Cytoplasm</keyword>
<feature type="domain" description="Hflx-type G" evidence="6">
    <location>
        <begin position="184"/>
        <end position="347"/>
    </location>
</feature>
<dbReference type="InterPro" id="IPR032305">
    <property type="entry name" value="GTP-bd_M"/>
</dbReference>
<dbReference type="CDD" id="cd01878">
    <property type="entry name" value="HflX"/>
    <property type="match status" value="1"/>
</dbReference>
<dbReference type="NCBIfam" id="TIGR00231">
    <property type="entry name" value="small_GTP"/>
    <property type="match status" value="1"/>
</dbReference>
<dbReference type="InterPro" id="IPR027417">
    <property type="entry name" value="P-loop_NTPase"/>
</dbReference>